<dbReference type="InterPro" id="IPR010982">
    <property type="entry name" value="Lambda_DNA-bd_dom_sf"/>
</dbReference>
<reference evidence="2" key="1">
    <citation type="journal article" date="2019" name="Int. J. Syst. Evol. Microbiol.">
        <title>The Global Catalogue of Microorganisms (GCM) 10K type strain sequencing project: providing services to taxonomists for standard genome sequencing and annotation.</title>
        <authorList>
            <consortium name="The Broad Institute Genomics Platform"/>
            <consortium name="The Broad Institute Genome Sequencing Center for Infectious Disease"/>
            <person name="Wu L."/>
            <person name="Ma J."/>
        </authorList>
    </citation>
    <scope>NUCLEOTIDE SEQUENCE [LARGE SCALE GENOMIC DNA]</scope>
    <source>
        <strain evidence="2">CGMCC 1.13574</strain>
    </source>
</reference>
<protein>
    <submittedName>
        <fullName evidence="1">Transcriptional regulator</fullName>
    </submittedName>
</protein>
<accession>A0ABV9NQG3</accession>
<sequence>MDKIEQVIKEAGGVSALAAALNIKPPTVHQWKSGDRKVSPRLALVISQKWPGLVTVHDLRPDIFGPAPADGGQEAA</sequence>
<name>A0ABV9NQG3_9GAMM</name>
<dbReference type="SUPFAM" id="SSF47413">
    <property type="entry name" value="lambda repressor-like DNA-binding domains"/>
    <property type="match status" value="1"/>
</dbReference>
<gene>
    <name evidence="1" type="ORF">ACFO3Q_15175</name>
</gene>
<dbReference type="EMBL" id="JBHSGG010000044">
    <property type="protein sequence ID" value="MFC4729510.1"/>
    <property type="molecule type" value="Genomic_DNA"/>
</dbReference>
<evidence type="ECO:0000313" key="1">
    <source>
        <dbReference type="EMBL" id="MFC4729510.1"/>
    </source>
</evidence>
<dbReference type="InterPro" id="IPR031856">
    <property type="entry name" value="YdaS_toxin-like"/>
</dbReference>
<organism evidence="1 2">
    <name type="scientific">Coralloluteibacterium thermophilum</name>
    <dbReference type="NCBI Taxonomy" id="2707049"/>
    <lineage>
        <taxon>Bacteria</taxon>
        <taxon>Pseudomonadati</taxon>
        <taxon>Pseudomonadota</taxon>
        <taxon>Gammaproteobacteria</taxon>
        <taxon>Lysobacterales</taxon>
        <taxon>Lysobacteraceae</taxon>
        <taxon>Coralloluteibacterium</taxon>
    </lineage>
</organism>
<proteinExistence type="predicted"/>
<keyword evidence="2" id="KW-1185">Reference proteome</keyword>
<dbReference type="Pfam" id="PF15943">
    <property type="entry name" value="YdaS_toxin"/>
    <property type="match status" value="1"/>
</dbReference>
<evidence type="ECO:0000313" key="2">
    <source>
        <dbReference type="Proteomes" id="UP001595892"/>
    </source>
</evidence>
<dbReference type="Proteomes" id="UP001595892">
    <property type="component" value="Unassembled WGS sequence"/>
</dbReference>
<comment type="caution">
    <text evidence="1">The sequence shown here is derived from an EMBL/GenBank/DDBJ whole genome shotgun (WGS) entry which is preliminary data.</text>
</comment>
<dbReference type="RefSeq" id="WP_377005561.1">
    <property type="nucleotide sequence ID" value="NZ_JBHSGG010000044.1"/>
</dbReference>
<dbReference type="Gene3D" id="1.10.260.40">
    <property type="entry name" value="lambda repressor-like DNA-binding domains"/>
    <property type="match status" value="1"/>
</dbReference>